<proteinExistence type="predicted"/>
<keyword evidence="3" id="KW-1185">Reference proteome</keyword>
<dbReference type="GeneID" id="37878970"/>
<evidence type="ECO:0000313" key="3">
    <source>
        <dbReference type="Proteomes" id="UP000263012"/>
    </source>
</evidence>
<protein>
    <submittedName>
        <fullName evidence="2">Small CPxCG-related zinc finger protein</fullName>
    </submittedName>
</protein>
<dbReference type="NCBIfam" id="NF033497">
    <property type="entry name" value="rubre_like_arch"/>
    <property type="match status" value="1"/>
</dbReference>
<sequence>MTVYNSRIDPYEASYDYYECVTCGYREVPSDGPSECPDCGGWMRDIAVSRE</sequence>
<reference evidence="3" key="1">
    <citation type="submission" date="2017-11" db="EMBL/GenBank/DDBJ databases">
        <title>Phenotypic and genomic properties of facultatively anaerobic sulfur-reducing natronoarchaea from hypersaline soda lakes.</title>
        <authorList>
            <person name="Sorokin D.Y."/>
            <person name="Kublanov I.V."/>
            <person name="Roman P."/>
            <person name="Sinninghe Damste J.S."/>
            <person name="Golyshin P.N."/>
            <person name="Rojo D."/>
            <person name="Ciordia S."/>
            <person name="Mena M.D.C."/>
            <person name="Ferrer M."/>
            <person name="Messina E."/>
            <person name="Smedile F."/>
            <person name="La Spada G."/>
            <person name="La Cono V."/>
            <person name="Yakimov M.M."/>
        </authorList>
    </citation>
    <scope>NUCLEOTIDE SEQUENCE [LARGE SCALE GENOMIC DNA]</scope>
    <source>
        <strain evidence="3">AArc-Sl</strain>
    </source>
</reference>
<dbReference type="InterPro" id="IPR055553">
    <property type="entry name" value="DUF7129"/>
</dbReference>
<dbReference type="EMBL" id="CP025066">
    <property type="protein sequence ID" value="AUX10231.1"/>
    <property type="molecule type" value="Genomic_DNA"/>
</dbReference>
<name>A0A343TMA9_9EURY</name>
<evidence type="ECO:0000259" key="1">
    <source>
        <dbReference type="Pfam" id="PF23455"/>
    </source>
</evidence>
<accession>A0A343TMA9</accession>
<dbReference type="OrthoDB" id="280213at2157"/>
<evidence type="ECO:0000313" key="2">
    <source>
        <dbReference type="EMBL" id="AUX10231.1"/>
    </source>
</evidence>
<gene>
    <name evidence="2" type="ORF">AArcSl_2612</name>
</gene>
<feature type="domain" description="DUF7129" evidence="1">
    <location>
        <begin position="7"/>
        <end position="51"/>
    </location>
</feature>
<dbReference type="Pfam" id="PF23455">
    <property type="entry name" value="DUF7129"/>
    <property type="match status" value="1"/>
</dbReference>
<dbReference type="AlphaFoldDB" id="A0A343TMA9"/>
<dbReference type="Proteomes" id="UP000263012">
    <property type="component" value="Chromosome"/>
</dbReference>
<dbReference type="SUPFAM" id="SSF57802">
    <property type="entry name" value="Rubredoxin-like"/>
    <property type="match status" value="1"/>
</dbReference>
<dbReference type="KEGG" id="hdf:AArcSl_2612"/>
<dbReference type="RefSeq" id="WP_119820136.1">
    <property type="nucleotide sequence ID" value="NZ_CP025066.1"/>
</dbReference>
<organism evidence="2 3">
    <name type="scientific">Halalkaliarchaeum desulfuricum</name>
    <dbReference type="NCBI Taxonomy" id="2055893"/>
    <lineage>
        <taxon>Archaea</taxon>
        <taxon>Methanobacteriati</taxon>
        <taxon>Methanobacteriota</taxon>
        <taxon>Stenosarchaea group</taxon>
        <taxon>Halobacteria</taxon>
        <taxon>Halobacteriales</taxon>
        <taxon>Haloferacaceae</taxon>
        <taxon>Halalkaliarchaeum</taxon>
    </lineage>
</organism>